<reference evidence="1" key="1">
    <citation type="submission" date="2021-01" db="EMBL/GenBank/DDBJ databases">
        <authorList>
            <consortium name="Genoscope - CEA"/>
            <person name="William W."/>
        </authorList>
    </citation>
    <scope>NUCLEOTIDE SEQUENCE</scope>
</reference>
<dbReference type="AlphaFoldDB" id="A0A8S1L1Q1"/>
<dbReference type="EMBL" id="CAJJDN010000015">
    <property type="protein sequence ID" value="CAD8061589.1"/>
    <property type="molecule type" value="Genomic_DNA"/>
</dbReference>
<comment type="caution">
    <text evidence="1">The sequence shown here is derived from an EMBL/GenBank/DDBJ whole genome shotgun (WGS) entry which is preliminary data.</text>
</comment>
<dbReference type="OrthoDB" id="2746at2759"/>
<gene>
    <name evidence="1" type="ORF">PSON_ATCC_30995.1.T0150409</name>
</gene>
<organism evidence="1 2">
    <name type="scientific">Paramecium sonneborni</name>
    <dbReference type="NCBI Taxonomy" id="65129"/>
    <lineage>
        <taxon>Eukaryota</taxon>
        <taxon>Sar</taxon>
        <taxon>Alveolata</taxon>
        <taxon>Ciliophora</taxon>
        <taxon>Intramacronucleata</taxon>
        <taxon>Oligohymenophorea</taxon>
        <taxon>Peniculida</taxon>
        <taxon>Parameciidae</taxon>
        <taxon>Paramecium</taxon>
    </lineage>
</organism>
<dbReference type="Proteomes" id="UP000692954">
    <property type="component" value="Unassembled WGS sequence"/>
</dbReference>
<name>A0A8S1L1Q1_9CILI</name>
<protein>
    <submittedName>
        <fullName evidence="1">Uncharacterized protein</fullName>
    </submittedName>
</protein>
<keyword evidence="2" id="KW-1185">Reference proteome</keyword>
<sequence length="92" mass="11054">MRCNLQIIYQYSRVLNNHLLQDYCEKLYISFLNCTFHQSQTLSGIIKIIYIIVKDNLHIQKSQIDKQINDKERCLTVLENQYLMNFINLLLD</sequence>
<evidence type="ECO:0000313" key="1">
    <source>
        <dbReference type="EMBL" id="CAD8061589.1"/>
    </source>
</evidence>
<proteinExistence type="predicted"/>
<evidence type="ECO:0000313" key="2">
    <source>
        <dbReference type="Proteomes" id="UP000692954"/>
    </source>
</evidence>
<accession>A0A8S1L1Q1</accession>